<keyword evidence="1" id="KW-0813">Transport</keyword>
<dbReference type="Pfam" id="PF00005">
    <property type="entry name" value="ABC_tran"/>
    <property type="match status" value="1"/>
</dbReference>
<protein>
    <submittedName>
        <fullName evidence="5">ABC-type transporter ATP-binding protein EcsA</fullName>
    </submittedName>
</protein>
<dbReference type="InterPro" id="IPR003593">
    <property type="entry name" value="AAA+_ATPase"/>
</dbReference>
<evidence type="ECO:0000313" key="6">
    <source>
        <dbReference type="Proteomes" id="UP000215355"/>
    </source>
</evidence>
<dbReference type="PANTHER" id="PTHR42939:SF1">
    <property type="entry name" value="ABC TRANSPORTER ATP-BINDING PROTEIN ALBC-RELATED"/>
    <property type="match status" value="1"/>
</dbReference>
<name>A0AAJ4X930_9SPHI</name>
<dbReference type="GO" id="GO:0005524">
    <property type="term" value="F:ATP binding"/>
    <property type="evidence" value="ECO:0007669"/>
    <property type="project" value="UniProtKB-KW"/>
</dbReference>
<keyword evidence="2" id="KW-0547">Nucleotide-binding</keyword>
<feature type="domain" description="ABC transporter" evidence="4">
    <location>
        <begin position="53"/>
        <end position="278"/>
    </location>
</feature>
<dbReference type="SMART" id="SM00382">
    <property type="entry name" value="AAA"/>
    <property type="match status" value="1"/>
</dbReference>
<dbReference type="CDD" id="cd03230">
    <property type="entry name" value="ABC_DR_subfamily_A"/>
    <property type="match status" value="1"/>
</dbReference>
<dbReference type="PANTHER" id="PTHR42939">
    <property type="entry name" value="ABC TRANSPORTER ATP-BINDING PROTEIN ALBC-RELATED"/>
    <property type="match status" value="1"/>
</dbReference>
<organism evidence="5 6">
    <name type="scientific">Sphingobacterium mizutaii</name>
    <dbReference type="NCBI Taxonomy" id="1010"/>
    <lineage>
        <taxon>Bacteria</taxon>
        <taxon>Pseudomonadati</taxon>
        <taxon>Bacteroidota</taxon>
        <taxon>Sphingobacteriia</taxon>
        <taxon>Sphingobacteriales</taxon>
        <taxon>Sphingobacteriaceae</taxon>
        <taxon>Sphingobacterium</taxon>
    </lineage>
</organism>
<proteinExistence type="predicted"/>
<evidence type="ECO:0000259" key="4">
    <source>
        <dbReference type="PROSITE" id="PS50893"/>
    </source>
</evidence>
<dbReference type="SUPFAM" id="SSF52540">
    <property type="entry name" value="P-loop containing nucleoside triphosphate hydrolases"/>
    <property type="match status" value="1"/>
</dbReference>
<dbReference type="PROSITE" id="PS50893">
    <property type="entry name" value="ABC_TRANSPORTER_2"/>
    <property type="match status" value="1"/>
</dbReference>
<evidence type="ECO:0000313" key="5">
    <source>
        <dbReference type="EMBL" id="SNV42825.1"/>
    </source>
</evidence>
<dbReference type="AlphaFoldDB" id="A0AAJ4X930"/>
<dbReference type="InterPro" id="IPR003439">
    <property type="entry name" value="ABC_transporter-like_ATP-bd"/>
</dbReference>
<dbReference type="InterPro" id="IPR027417">
    <property type="entry name" value="P-loop_NTPase"/>
</dbReference>
<accession>A0AAJ4X930</accession>
<dbReference type="Proteomes" id="UP000215355">
    <property type="component" value="Chromosome 1"/>
</dbReference>
<evidence type="ECO:0000256" key="3">
    <source>
        <dbReference type="ARBA" id="ARBA00022840"/>
    </source>
</evidence>
<dbReference type="Gene3D" id="3.40.50.300">
    <property type="entry name" value="P-loop containing nucleotide triphosphate hydrolases"/>
    <property type="match status" value="1"/>
</dbReference>
<reference evidence="5 6" key="1">
    <citation type="submission" date="2017-06" db="EMBL/GenBank/DDBJ databases">
        <authorList>
            <consortium name="Pathogen Informatics"/>
        </authorList>
    </citation>
    <scope>NUCLEOTIDE SEQUENCE [LARGE SCALE GENOMIC DNA]</scope>
    <source>
        <strain evidence="5 6">NCTC12149</strain>
    </source>
</reference>
<evidence type="ECO:0000256" key="1">
    <source>
        <dbReference type="ARBA" id="ARBA00022448"/>
    </source>
</evidence>
<gene>
    <name evidence="5" type="primary">ecsA_1</name>
    <name evidence="5" type="ORF">SAMEA4412673_00708</name>
</gene>
<keyword evidence="3 5" id="KW-0067">ATP-binding</keyword>
<evidence type="ECO:0000256" key="2">
    <source>
        <dbReference type="ARBA" id="ARBA00022741"/>
    </source>
</evidence>
<dbReference type="GO" id="GO:0016887">
    <property type="term" value="F:ATP hydrolysis activity"/>
    <property type="evidence" value="ECO:0007669"/>
    <property type="project" value="InterPro"/>
</dbReference>
<dbReference type="KEGG" id="smiz:4412673_00708"/>
<dbReference type="EMBL" id="LT906468">
    <property type="protein sequence ID" value="SNV42825.1"/>
    <property type="molecule type" value="Genomic_DNA"/>
</dbReference>
<sequence length="323" mass="37389">MGRIDILPIFYAINSPLENYPSKYFHFFLADKNYDCIFVVYYHINTLKQYAMLTIKSLSYYYKPNKNILWNINTTLKPGKIYGLLGLNGEGKTTLLKLIVGMLLPKDGSIEFNGLRSSERIAAYLNEVYFLPDHSKLPDLRIEQFGKLYGAFYSKYDHQQYLDCIKEFNIPISNRLRALSLGQHRKVHLSFALACHSSVLLMDEPTNGLDIPSKAVFRKLLTKFINDERIFLIATHQIRDVDTLFDHLMIMKGGSLVLDENIYHLSRKFKISKSTIDAEQALFTQEELSGPYYLVKNHSENESKLDIEFLFNAFTNNPKPIEL</sequence>
<dbReference type="InterPro" id="IPR051782">
    <property type="entry name" value="ABC_Transporter_VariousFunc"/>
</dbReference>